<dbReference type="GeneID" id="6070864"/>
<evidence type="ECO:0000313" key="2">
    <source>
        <dbReference type="EMBL" id="EDR14365.1"/>
    </source>
</evidence>
<dbReference type="OrthoDB" id="3237202at2759"/>
<evidence type="ECO:0000313" key="3">
    <source>
        <dbReference type="Proteomes" id="UP000001194"/>
    </source>
</evidence>
<proteinExistence type="predicted"/>
<protein>
    <submittedName>
        <fullName evidence="2">Predicted protein</fullName>
    </submittedName>
</protein>
<sequence>MLTHRGFSAWITVGDKPLPEYLVAYDSAANRLSCWIPSEEGQKFAVCWRDHGSKVDSCGFITLDGHIVPGRFLFGEGFTQRSGFRTSRTTERPFQFQKVPDIVGDTIDQAANKETGMIILRIKRVVRISSRPPNLIQDTPPVLALGKRRPGDICVGLGEETESLQYGSTWHVVPHGKDSPSRKVPSTYVSFVFRYRTAEFLEAQGISTERKPIIAPSRRVASLPPSMSTPPSHISDLPRLPRLTTAVTNHYPNATYRRPSIELRRTVSWKATATTSNNPGVQRYFVLGAGLELKVEPSQEVNFHADSLALESAGNQGN</sequence>
<evidence type="ECO:0000256" key="1">
    <source>
        <dbReference type="SAM" id="MobiDB-lite"/>
    </source>
</evidence>
<dbReference type="AlphaFoldDB" id="B0CST6"/>
<name>B0CST6_LACBS</name>
<accession>B0CST6</accession>
<dbReference type="RefSeq" id="XP_001874924.1">
    <property type="nucleotide sequence ID" value="XM_001874889.1"/>
</dbReference>
<dbReference type="InParanoid" id="B0CST6"/>
<organism evidence="3">
    <name type="scientific">Laccaria bicolor (strain S238N-H82 / ATCC MYA-4686)</name>
    <name type="common">Bicoloured deceiver</name>
    <name type="synonym">Laccaria laccata var. bicolor</name>
    <dbReference type="NCBI Taxonomy" id="486041"/>
    <lineage>
        <taxon>Eukaryota</taxon>
        <taxon>Fungi</taxon>
        <taxon>Dikarya</taxon>
        <taxon>Basidiomycota</taxon>
        <taxon>Agaricomycotina</taxon>
        <taxon>Agaricomycetes</taxon>
        <taxon>Agaricomycetidae</taxon>
        <taxon>Agaricales</taxon>
        <taxon>Agaricineae</taxon>
        <taxon>Hydnangiaceae</taxon>
        <taxon>Laccaria</taxon>
    </lineage>
</organism>
<dbReference type="Proteomes" id="UP000001194">
    <property type="component" value="Unassembled WGS sequence"/>
</dbReference>
<reference evidence="2 3" key="1">
    <citation type="journal article" date="2008" name="Nature">
        <title>The genome of Laccaria bicolor provides insights into mycorrhizal symbiosis.</title>
        <authorList>
            <person name="Martin F."/>
            <person name="Aerts A."/>
            <person name="Ahren D."/>
            <person name="Brun A."/>
            <person name="Danchin E.G.J."/>
            <person name="Duchaussoy F."/>
            <person name="Gibon J."/>
            <person name="Kohler A."/>
            <person name="Lindquist E."/>
            <person name="Pereda V."/>
            <person name="Salamov A."/>
            <person name="Shapiro H.J."/>
            <person name="Wuyts J."/>
            <person name="Blaudez D."/>
            <person name="Buee M."/>
            <person name="Brokstein P."/>
            <person name="Canbaeck B."/>
            <person name="Cohen D."/>
            <person name="Courty P.E."/>
            <person name="Coutinho P.M."/>
            <person name="Delaruelle C."/>
            <person name="Detter J.C."/>
            <person name="Deveau A."/>
            <person name="DiFazio S."/>
            <person name="Duplessis S."/>
            <person name="Fraissinet-Tachet L."/>
            <person name="Lucic E."/>
            <person name="Frey-Klett P."/>
            <person name="Fourrey C."/>
            <person name="Feussner I."/>
            <person name="Gay G."/>
            <person name="Grimwood J."/>
            <person name="Hoegger P.J."/>
            <person name="Jain P."/>
            <person name="Kilaru S."/>
            <person name="Labbe J."/>
            <person name="Lin Y.C."/>
            <person name="Legue V."/>
            <person name="Le Tacon F."/>
            <person name="Marmeisse R."/>
            <person name="Melayah D."/>
            <person name="Montanini B."/>
            <person name="Muratet M."/>
            <person name="Nehls U."/>
            <person name="Niculita-Hirzel H."/>
            <person name="Oudot-Le Secq M.P."/>
            <person name="Peter M."/>
            <person name="Quesneville H."/>
            <person name="Rajashekar B."/>
            <person name="Reich M."/>
            <person name="Rouhier N."/>
            <person name="Schmutz J."/>
            <person name="Yin T."/>
            <person name="Chalot M."/>
            <person name="Henrissat B."/>
            <person name="Kuees U."/>
            <person name="Lucas S."/>
            <person name="Van de Peer Y."/>
            <person name="Podila G.K."/>
            <person name="Polle A."/>
            <person name="Pukkila P.J."/>
            <person name="Richardson P.M."/>
            <person name="Rouze P."/>
            <person name="Sanders I.R."/>
            <person name="Stajich J.E."/>
            <person name="Tunlid A."/>
            <person name="Tuskan G."/>
            <person name="Grigoriev I.V."/>
        </authorList>
    </citation>
    <scope>NUCLEOTIDE SEQUENCE [LARGE SCALE GENOMIC DNA]</scope>
    <source>
        <strain evidence="3">S238N-H82 / ATCC MYA-4686</strain>
    </source>
</reference>
<gene>
    <name evidence="2" type="ORF">LACBIDRAFT_292330</name>
</gene>
<feature type="region of interest" description="Disordered" evidence="1">
    <location>
        <begin position="219"/>
        <end position="238"/>
    </location>
</feature>
<keyword evidence="3" id="KW-1185">Reference proteome</keyword>
<dbReference type="EMBL" id="DS547092">
    <property type="protein sequence ID" value="EDR14365.1"/>
    <property type="molecule type" value="Genomic_DNA"/>
</dbReference>
<dbReference type="HOGENOM" id="CLU_060356_2_0_1"/>
<dbReference type="KEGG" id="lbc:LACBIDRAFT_292330"/>